<dbReference type="OrthoDB" id="5951731at2759"/>
<protein>
    <recommendedName>
        <fullName evidence="4">Disintegrin domain-containing protein</fullName>
    </recommendedName>
</protein>
<evidence type="ECO:0000256" key="1">
    <source>
        <dbReference type="ARBA" id="ARBA00023157"/>
    </source>
</evidence>
<dbReference type="Gene3D" id="4.10.70.10">
    <property type="entry name" value="Disintegrin domain"/>
    <property type="match status" value="1"/>
</dbReference>
<dbReference type="SUPFAM" id="SSF57552">
    <property type="entry name" value="Blood coagulation inhibitor (disintegrin)"/>
    <property type="match status" value="1"/>
</dbReference>
<dbReference type="InterPro" id="IPR036436">
    <property type="entry name" value="Disintegrin_dom_sf"/>
</dbReference>
<feature type="compositionally biased region" description="Basic and acidic residues" evidence="2">
    <location>
        <begin position="279"/>
        <end position="289"/>
    </location>
</feature>
<keyword evidence="6" id="KW-1185">Reference proteome</keyword>
<evidence type="ECO:0000256" key="3">
    <source>
        <dbReference type="SAM" id="Phobius"/>
    </source>
</evidence>
<dbReference type="InterPro" id="IPR001762">
    <property type="entry name" value="Disintegrin_dom"/>
</dbReference>
<organism evidence="5 6">
    <name type="scientific">Coemansia brasiliensis</name>
    <dbReference type="NCBI Taxonomy" id="2650707"/>
    <lineage>
        <taxon>Eukaryota</taxon>
        <taxon>Fungi</taxon>
        <taxon>Fungi incertae sedis</taxon>
        <taxon>Zoopagomycota</taxon>
        <taxon>Kickxellomycotina</taxon>
        <taxon>Kickxellomycetes</taxon>
        <taxon>Kickxellales</taxon>
        <taxon>Kickxellaceae</taxon>
        <taxon>Coemansia</taxon>
    </lineage>
</organism>
<feature type="region of interest" description="Disordered" evidence="2">
    <location>
        <begin position="270"/>
        <end position="326"/>
    </location>
</feature>
<keyword evidence="3" id="KW-0812">Transmembrane</keyword>
<accession>A0A9W8IA54</accession>
<evidence type="ECO:0000256" key="2">
    <source>
        <dbReference type="SAM" id="MobiDB-lite"/>
    </source>
</evidence>
<name>A0A9W8IA54_9FUNG</name>
<keyword evidence="3" id="KW-0472">Membrane</keyword>
<dbReference type="SMART" id="SM00050">
    <property type="entry name" value="DISIN"/>
    <property type="match status" value="1"/>
</dbReference>
<comment type="caution">
    <text evidence="5">The sequence shown here is derived from an EMBL/GenBank/DDBJ whole genome shotgun (WGS) entry which is preliminary data.</text>
</comment>
<proteinExistence type="predicted"/>
<dbReference type="AlphaFoldDB" id="A0A9W8IA54"/>
<feature type="transmembrane region" description="Helical" evidence="3">
    <location>
        <begin position="187"/>
        <end position="207"/>
    </location>
</feature>
<keyword evidence="3" id="KW-1133">Transmembrane helix</keyword>
<dbReference type="FunFam" id="4.10.70.10:FF:000001">
    <property type="entry name" value="Disintegrin and metalloproteinase domain-containing protein 22"/>
    <property type="match status" value="1"/>
</dbReference>
<gene>
    <name evidence="5" type="ORF">IWW36_004213</name>
</gene>
<evidence type="ECO:0000259" key="4">
    <source>
        <dbReference type="PROSITE" id="PS50214"/>
    </source>
</evidence>
<evidence type="ECO:0000313" key="5">
    <source>
        <dbReference type="EMBL" id="KAJ2846713.1"/>
    </source>
</evidence>
<evidence type="ECO:0000313" key="6">
    <source>
        <dbReference type="Proteomes" id="UP001139887"/>
    </source>
</evidence>
<feature type="domain" description="Disintegrin" evidence="4">
    <location>
        <begin position="1"/>
        <end position="88"/>
    </location>
</feature>
<sequence length="326" mass="34306">MCGNGIKEEGEECDCGTSEECKNDPCCDAATCRLKPGAQCADSNDLCCSNCSIRAKGAVCRQKNSDCDIAETCDGTSPECPADKHVPDGTSCGAGDLKCASGQCTSRDAQCQARGGSEGLTKRCTLNMAANLCDFQCAHPDNSLACVFMSGSFIDGTECGFHARCKDGKCKGENGFYQFLLLFQRNLAISVPVTIVIGLVIVSIIVARKRPKGAYVMASQPAPGTVLTRNTPGQQPVATPPPFSPAAHQNISPGAAQNMPPMWVDPAPYNGAPQPYARQHLDSPIERPGESYPMADLSHTAPPVQPIPQSNPGYGPGYGPAGNHQY</sequence>
<dbReference type="PANTHER" id="PTHR11905:SF159">
    <property type="entry name" value="ADAM METALLOPROTEASE"/>
    <property type="match status" value="1"/>
</dbReference>
<keyword evidence="1" id="KW-1015">Disulfide bond</keyword>
<dbReference type="PANTHER" id="PTHR11905">
    <property type="entry name" value="ADAM A DISINTEGRIN AND METALLOPROTEASE DOMAIN"/>
    <property type="match status" value="1"/>
</dbReference>
<reference evidence="5" key="1">
    <citation type="submission" date="2022-07" db="EMBL/GenBank/DDBJ databases">
        <title>Phylogenomic reconstructions and comparative analyses of Kickxellomycotina fungi.</title>
        <authorList>
            <person name="Reynolds N.K."/>
            <person name="Stajich J.E."/>
            <person name="Barry K."/>
            <person name="Grigoriev I.V."/>
            <person name="Crous P."/>
            <person name="Smith M.E."/>
        </authorList>
    </citation>
    <scope>NUCLEOTIDE SEQUENCE</scope>
    <source>
        <strain evidence="5">NRRL 1566</strain>
    </source>
</reference>
<dbReference type="Pfam" id="PF00200">
    <property type="entry name" value="Disintegrin"/>
    <property type="match status" value="1"/>
</dbReference>
<dbReference type="EMBL" id="JANBUW010000471">
    <property type="protein sequence ID" value="KAJ2846713.1"/>
    <property type="molecule type" value="Genomic_DNA"/>
</dbReference>
<dbReference type="PROSITE" id="PS50214">
    <property type="entry name" value="DISINTEGRIN_2"/>
    <property type="match status" value="1"/>
</dbReference>
<dbReference type="Proteomes" id="UP001139887">
    <property type="component" value="Unassembled WGS sequence"/>
</dbReference>